<dbReference type="InterPro" id="IPR029787">
    <property type="entry name" value="Nucleotide_cyclase"/>
</dbReference>
<dbReference type="InterPro" id="IPR050697">
    <property type="entry name" value="Adenylyl/Guanylyl_Cyclase_3/4"/>
</dbReference>
<dbReference type="InterPro" id="IPR019734">
    <property type="entry name" value="TPR_rpt"/>
</dbReference>
<dbReference type="PROSITE" id="PS50005">
    <property type="entry name" value="TPR"/>
    <property type="match status" value="1"/>
</dbReference>
<proteinExistence type="predicted"/>
<dbReference type="Proteomes" id="UP000321085">
    <property type="component" value="Unassembled WGS sequence"/>
</dbReference>
<dbReference type="SMART" id="SM00028">
    <property type="entry name" value="TPR"/>
    <property type="match status" value="3"/>
</dbReference>
<dbReference type="SUPFAM" id="SSF55073">
    <property type="entry name" value="Nucleotide cyclase"/>
    <property type="match status" value="1"/>
</dbReference>
<name>A0A512C2V4_9HYPH</name>
<sequence length="592" mass="65472">MDRQEHKVERRLAAIFAADVAGYSRLMSQDEVGTLQALTAHREVMDRLITEHGGRIANTAGDSVLAEFPSVVDAVRCAAQVQDALASANQNMSEEEHLRFRIGVHVGDVMVRGGDLLGDGVNIAARLEGIADPGGICISEAAYGYVRKAVPLTFTDLGPQKVKNIEEPVRAYAVCSPTSAPMSQTSTADANLLRVPDKPFIAVLPFTNLSGDPEQEYFADGITEDLIAALSRCRWLFVIARNSVFTLKGRAVDIKEVGRQLGVRYVLEGSVRKAGNRVRITTQLVEALTGTDIWAGRFDRDLTDIFALQDEITESVVSAIEPSLQAAEIERARAKVTSNLEAYDLYLRALPEFYAFTEQGFRRAETLLRQAVERDPGYAEAWGALADCRGRLMVGGWTEDWDADAARSREAALQAVQCDPDNARVLAVAAWSLASLSGVLERAVTFCERALYLQPNSSYVLTNCGWVLIYTDECERALVCLEKARRLNPLDPRGYITLNAIGAVHFMGSRFKETEQFTRRALEMNPNHPISLRYLTAALAQMGRLAEAAEVGRVLQSTRWEAMRTHLNRTCYRNPKKRELLFDGLRKAGVRV</sequence>
<evidence type="ECO:0000259" key="2">
    <source>
        <dbReference type="PROSITE" id="PS50125"/>
    </source>
</evidence>
<feature type="repeat" description="TPR" evidence="1">
    <location>
        <begin position="495"/>
        <end position="528"/>
    </location>
</feature>
<evidence type="ECO:0000313" key="3">
    <source>
        <dbReference type="EMBL" id="GEO18545.1"/>
    </source>
</evidence>
<dbReference type="Pfam" id="PF00211">
    <property type="entry name" value="Guanylate_cyc"/>
    <property type="match status" value="1"/>
</dbReference>
<protein>
    <submittedName>
        <fullName evidence="3">Adenylate cyclase</fullName>
    </submittedName>
</protein>
<feature type="domain" description="Guanylate cyclase" evidence="2">
    <location>
        <begin position="14"/>
        <end position="128"/>
    </location>
</feature>
<comment type="caution">
    <text evidence="3">The sequence shown here is derived from an EMBL/GenBank/DDBJ whole genome shotgun (WGS) entry which is preliminary data.</text>
</comment>
<dbReference type="CDD" id="cd07302">
    <property type="entry name" value="CHD"/>
    <property type="match status" value="1"/>
</dbReference>
<dbReference type="EMBL" id="BJYU01000206">
    <property type="protein sequence ID" value="GEO18545.1"/>
    <property type="molecule type" value="Genomic_DNA"/>
</dbReference>
<evidence type="ECO:0000256" key="1">
    <source>
        <dbReference type="PROSITE-ProRule" id="PRU00339"/>
    </source>
</evidence>
<dbReference type="PANTHER" id="PTHR43081">
    <property type="entry name" value="ADENYLATE CYCLASE, TERMINAL-DIFFERENTIATION SPECIFIC-RELATED"/>
    <property type="match status" value="1"/>
</dbReference>
<dbReference type="PROSITE" id="PS50125">
    <property type="entry name" value="GUANYLATE_CYCLASE_2"/>
    <property type="match status" value="1"/>
</dbReference>
<dbReference type="GO" id="GO:0035556">
    <property type="term" value="P:intracellular signal transduction"/>
    <property type="evidence" value="ECO:0007669"/>
    <property type="project" value="InterPro"/>
</dbReference>
<dbReference type="SMART" id="SM00044">
    <property type="entry name" value="CYCc"/>
    <property type="match status" value="1"/>
</dbReference>
<evidence type="ECO:0000313" key="4">
    <source>
        <dbReference type="Proteomes" id="UP000321085"/>
    </source>
</evidence>
<dbReference type="Gene3D" id="3.30.70.1230">
    <property type="entry name" value="Nucleotide cyclase"/>
    <property type="match status" value="1"/>
</dbReference>
<reference evidence="3 4" key="1">
    <citation type="submission" date="2019-07" db="EMBL/GenBank/DDBJ databases">
        <title>Whole genome shotgun sequence of Microvirga aerophila NBRC 106136.</title>
        <authorList>
            <person name="Hosoyama A."/>
            <person name="Uohara A."/>
            <person name="Ohji S."/>
            <person name="Ichikawa N."/>
        </authorList>
    </citation>
    <scope>NUCLEOTIDE SEQUENCE [LARGE SCALE GENOMIC DNA]</scope>
    <source>
        <strain evidence="3 4">NBRC 106136</strain>
    </source>
</reference>
<dbReference type="OrthoDB" id="9807521at2"/>
<organism evidence="3 4">
    <name type="scientific">Microvirga aerophila</name>
    <dbReference type="NCBI Taxonomy" id="670291"/>
    <lineage>
        <taxon>Bacteria</taxon>
        <taxon>Pseudomonadati</taxon>
        <taxon>Pseudomonadota</taxon>
        <taxon>Alphaproteobacteria</taxon>
        <taxon>Hyphomicrobiales</taxon>
        <taxon>Methylobacteriaceae</taxon>
        <taxon>Microvirga</taxon>
    </lineage>
</organism>
<dbReference type="PANTHER" id="PTHR43081:SF19">
    <property type="entry name" value="PH-SENSITIVE ADENYLATE CYCLASE RV1264"/>
    <property type="match status" value="1"/>
</dbReference>
<keyword evidence="1" id="KW-0802">TPR repeat</keyword>
<dbReference type="InterPro" id="IPR001054">
    <property type="entry name" value="A/G_cyclase"/>
</dbReference>
<dbReference type="RefSeq" id="WP_114189281.1">
    <property type="nucleotide sequence ID" value="NZ_BJYU01000206.1"/>
</dbReference>
<dbReference type="InterPro" id="IPR011990">
    <property type="entry name" value="TPR-like_helical_dom_sf"/>
</dbReference>
<dbReference type="AlphaFoldDB" id="A0A512C2V4"/>
<keyword evidence="4" id="KW-1185">Reference proteome</keyword>
<dbReference type="Gene3D" id="1.25.40.10">
    <property type="entry name" value="Tetratricopeptide repeat domain"/>
    <property type="match status" value="2"/>
</dbReference>
<dbReference type="GO" id="GO:0006171">
    <property type="term" value="P:cAMP biosynthetic process"/>
    <property type="evidence" value="ECO:0007669"/>
    <property type="project" value="TreeGrafter"/>
</dbReference>
<accession>A0A512C2V4</accession>
<dbReference type="Gene3D" id="3.40.50.10070">
    <property type="entry name" value="TolB, N-terminal domain"/>
    <property type="match status" value="1"/>
</dbReference>
<dbReference type="SUPFAM" id="SSF48452">
    <property type="entry name" value="TPR-like"/>
    <property type="match status" value="1"/>
</dbReference>
<dbReference type="GO" id="GO:0004016">
    <property type="term" value="F:adenylate cyclase activity"/>
    <property type="evidence" value="ECO:0007669"/>
    <property type="project" value="UniProtKB-ARBA"/>
</dbReference>
<gene>
    <name evidence="3" type="ORF">MAE02_62410</name>
</gene>